<feature type="signal peptide" evidence="1">
    <location>
        <begin position="1"/>
        <end position="20"/>
    </location>
</feature>
<protein>
    <submittedName>
        <fullName evidence="2">Uncharacterized protein</fullName>
    </submittedName>
</protein>
<name>A0ABW5YCP3_9SPHI</name>
<dbReference type="EMBL" id="JBHUPD010000002">
    <property type="protein sequence ID" value="MFD2872794.1"/>
    <property type="molecule type" value="Genomic_DNA"/>
</dbReference>
<accession>A0ABW5YCP3</accession>
<organism evidence="2 3">
    <name type="scientific">Mucilaginibacter ximonensis</name>
    <dbReference type="NCBI Taxonomy" id="538021"/>
    <lineage>
        <taxon>Bacteria</taxon>
        <taxon>Pseudomonadati</taxon>
        <taxon>Bacteroidota</taxon>
        <taxon>Sphingobacteriia</taxon>
        <taxon>Sphingobacteriales</taxon>
        <taxon>Sphingobacteriaceae</taxon>
        <taxon>Mucilaginibacter</taxon>
    </lineage>
</organism>
<evidence type="ECO:0000313" key="2">
    <source>
        <dbReference type="EMBL" id="MFD2872794.1"/>
    </source>
</evidence>
<comment type="caution">
    <text evidence="2">The sequence shown here is derived from an EMBL/GenBank/DDBJ whole genome shotgun (WGS) entry which is preliminary data.</text>
</comment>
<feature type="chain" id="PRO_5046794490" evidence="1">
    <location>
        <begin position="21"/>
        <end position="166"/>
    </location>
</feature>
<gene>
    <name evidence="2" type="ORF">ACFS5N_09965</name>
</gene>
<evidence type="ECO:0000313" key="3">
    <source>
        <dbReference type="Proteomes" id="UP001597557"/>
    </source>
</evidence>
<dbReference type="SUPFAM" id="SSF56935">
    <property type="entry name" value="Porins"/>
    <property type="match status" value="1"/>
</dbReference>
<dbReference type="RefSeq" id="WP_377184872.1">
    <property type="nucleotide sequence ID" value="NZ_JBHUPD010000002.1"/>
</dbReference>
<dbReference type="InterPro" id="IPR037066">
    <property type="entry name" value="Plug_dom_sf"/>
</dbReference>
<dbReference type="Gene3D" id="2.170.130.10">
    <property type="entry name" value="TonB-dependent receptor, plug domain"/>
    <property type="match status" value="1"/>
</dbReference>
<reference evidence="3" key="1">
    <citation type="journal article" date="2019" name="Int. J. Syst. Evol. Microbiol.">
        <title>The Global Catalogue of Microorganisms (GCM) 10K type strain sequencing project: providing services to taxonomists for standard genome sequencing and annotation.</title>
        <authorList>
            <consortium name="The Broad Institute Genomics Platform"/>
            <consortium name="The Broad Institute Genome Sequencing Center for Infectious Disease"/>
            <person name="Wu L."/>
            <person name="Ma J."/>
        </authorList>
    </citation>
    <scope>NUCLEOTIDE SEQUENCE [LARGE SCALE GENOMIC DNA]</scope>
    <source>
        <strain evidence="3">KCTC 22437</strain>
    </source>
</reference>
<proteinExistence type="predicted"/>
<sequence>MKKYFTTIIFCLCLILKSTAQVNLNSAWKEEHLDVSPIYILSVKGHPDIYLDGVFTAYLSTISQRSIQSMEVWKDSKSSETFGNRGKNGVIHITLYDRSVLLLTKDLLKKYHVKQRNRHLPIYVNKIEIPNPNKIYFDLAGIKSVTVENYEDTKQPIINIITDSTN</sequence>
<keyword evidence="1" id="KW-0732">Signal</keyword>
<keyword evidence="3" id="KW-1185">Reference proteome</keyword>
<evidence type="ECO:0000256" key="1">
    <source>
        <dbReference type="SAM" id="SignalP"/>
    </source>
</evidence>
<dbReference type="Proteomes" id="UP001597557">
    <property type="component" value="Unassembled WGS sequence"/>
</dbReference>